<gene>
    <name evidence="1" type="ORF">F6X42_19135</name>
</gene>
<sequence length="59" mass="6593">MALTLGEALEHAELLEVYGVISRTAQALILMRHEYLNVVGAEKYELIFEEVGLAHPDPQ</sequence>
<name>A0ABR7PQR9_9BURK</name>
<evidence type="ECO:0000313" key="1">
    <source>
        <dbReference type="EMBL" id="MBC8748635.1"/>
    </source>
</evidence>
<dbReference type="Proteomes" id="UP000736373">
    <property type="component" value="Unassembled WGS sequence"/>
</dbReference>
<proteinExistence type="predicted"/>
<comment type="caution">
    <text evidence="1">The sequence shown here is derived from an EMBL/GenBank/DDBJ whole genome shotgun (WGS) entry which is preliminary data.</text>
</comment>
<dbReference type="EMBL" id="VZQQ01000014">
    <property type="protein sequence ID" value="MBC8748635.1"/>
    <property type="molecule type" value="Genomic_DNA"/>
</dbReference>
<reference evidence="1 2" key="1">
    <citation type="submission" date="2019-09" db="EMBL/GenBank/DDBJ databases">
        <title>Paraburkholderia podalyriae sp. nov., A South African Podalyria-associated rhizobium.</title>
        <authorList>
            <person name="Mavima L."/>
            <person name="Beukes C.W."/>
            <person name="Palmer M."/>
            <person name="De Meyer S.E."/>
            <person name="James E.K."/>
            <person name="Maluk M."/>
            <person name="Avontuur J.R."/>
            <person name="Chan W.Y."/>
            <person name="Venter S.N."/>
            <person name="Steenkamp E.T."/>
        </authorList>
    </citation>
    <scope>NUCLEOTIDE SEQUENCE [LARGE SCALE GENOMIC DNA]</scope>
    <source>
        <strain evidence="1 2">WC7.3b</strain>
    </source>
</reference>
<organism evidence="1 2">
    <name type="scientific">Paraburkholderia podalyriae</name>
    <dbReference type="NCBI Taxonomy" id="1938811"/>
    <lineage>
        <taxon>Bacteria</taxon>
        <taxon>Pseudomonadati</taxon>
        <taxon>Pseudomonadota</taxon>
        <taxon>Betaproteobacteria</taxon>
        <taxon>Burkholderiales</taxon>
        <taxon>Burkholderiaceae</taxon>
        <taxon>Paraburkholderia</taxon>
    </lineage>
</organism>
<accession>A0ABR7PQR9</accession>
<protein>
    <submittedName>
        <fullName evidence="1">Uncharacterized protein</fullName>
    </submittedName>
</protein>
<dbReference type="RefSeq" id="WP_187635676.1">
    <property type="nucleotide sequence ID" value="NZ_VZQQ01000014.1"/>
</dbReference>
<evidence type="ECO:0000313" key="2">
    <source>
        <dbReference type="Proteomes" id="UP000736373"/>
    </source>
</evidence>
<keyword evidence="2" id="KW-1185">Reference proteome</keyword>